<reference evidence="5" key="1">
    <citation type="submission" date="2019-01" db="EMBL/GenBank/DDBJ databases">
        <title>Cytophagaceae bacterium strain CAR-16.</title>
        <authorList>
            <person name="Chen W.-M."/>
        </authorList>
    </citation>
    <scope>NUCLEOTIDE SEQUENCE [LARGE SCALE GENOMIC DNA]</scope>
    <source>
        <strain evidence="5">WWJ-16</strain>
    </source>
</reference>
<organism evidence="4 5">
    <name type="scientific">Flavobacterium stagni</name>
    <dbReference type="NCBI Taxonomy" id="2506421"/>
    <lineage>
        <taxon>Bacteria</taxon>
        <taxon>Pseudomonadati</taxon>
        <taxon>Bacteroidota</taxon>
        <taxon>Flavobacteriia</taxon>
        <taxon>Flavobacteriales</taxon>
        <taxon>Flavobacteriaceae</taxon>
        <taxon>Flavobacterium</taxon>
    </lineage>
</organism>
<dbReference type="CDD" id="cd00761">
    <property type="entry name" value="Glyco_tranf_GTA_type"/>
    <property type="match status" value="1"/>
</dbReference>
<comment type="caution">
    <text evidence="4">The sequence shown here is derived from an EMBL/GenBank/DDBJ whole genome shotgun (WGS) entry which is preliminary data.</text>
</comment>
<evidence type="ECO:0000313" key="4">
    <source>
        <dbReference type="EMBL" id="RXR21875.1"/>
    </source>
</evidence>
<evidence type="ECO:0000259" key="3">
    <source>
        <dbReference type="Pfam" id="PF00535"/>
    </source>
</evidence>
<keyword evidence="1" id="KW-0328">Glycosyltransferase</keyword>
<dbReference type="Pfam" id="PF00535">
    <property type="entry name" value="Glycos_transf_2"/>
    <property type="match status" value="1"/>
</dbReference>
<dbReference type="RefSeq" id="WP_129461849.1">
    <property type="nucleotide sequence ID" value="NZ_SBKN01000006.1"/>
</dbReference>
<dbReference type="GO" id="GO:0016758">
    <property type="term" value="F:hexosyltransferase activity"/>
    <property type="evidence" value="ECO:0007669"/>
    <property type="project" value="UniProtKB-ARBA"/>
</dbReference>
<evidence type="ECO:0000256" key="2">
    <source>
        <dbReference type="ARBA" id="ARBA00022679"/>
    </source>
</evidence>
<accession>A0A4Q1K8W1</accession>
<keyword evidence="5" id="KW-1185">Reference proteome</keyword>
<feature type="domain" description="Glycosyltransferase 2-like" evidence="3">
    <location>
        <begin position="5"/>
        <end position="138"/>
    </location>
</feature>
<evidence type="ECO:0000256" key="1">
    <source>
        <dbReference type="ARBA" id="ARBA00022676"/>
    </source>
</evidence>
<dbReference type="EMBL" id="SBKN01000006">
    <property type="protein sequence ID" value="RXR21875.1"/>
    <property type="molecule type" value="Genomic_DNA"/>
</dbReference>
<name>A0A4Q1K8W1_9FLAO</name>
<sequence length="341" mass="39202">MEAITVIVACYNVEAFLEECLQSIVNQSFTNFKVLAINDGATDATPKIIDQFAAKDARFQAIHQSNKGLSETRNVGIAEVGTPWVTFIDGDDYLAPDYLQQLLLNANHHDVVLCSYNRVYKTTQLPRKFGMSGSWEASQLQRRIIGLINEELRDPSQADSMVTAWGKLYRTEIITEHQLQFTSTKLIGTEDALFNIQYLEQAKSVFILDEPLYQYRKYNLHSLTNTYKAHLKMQWSTLYEKIRPYTQNKDQIFETAFYNRVALSLIGLGLNEQLNPNGFTARYAAIKALLNEPLYRKAYADLKYSFLPLHWKVFFILAKWRCVIGVLLMLTAIQNILKKNQ</sequence>
<gene>
    <name evidence="4" type="ORF">EQG61_10355</name>
</gene>
<dbReference type="SUPFAM" id="SSF53448">
    <property type="entry name" value="Nucleotide-diphospho-sugar transferases"/>
    <property type="match status" value="1"/>
</dbReference>
<protein>
    <submittedName>
        <fullName evidence="4">Glycosyltransferase family 2 protein</fullName>
    </submittedName>
</protein>
<dbReference type="InterPro" id="IPR029044">
    <property type="entry name" value="Nucleotide-diphossugar_trans"/>
</dbReference>
<dbReference type="PANTHER" id="PTHR22916">
    <property type="entry name" value="GLYCOSYLTRANSFERASE"/>
    <property type="match status" value="1"/>
</dbReference>
<dbReference type="AlphaFoldDB" id="A0A4Q1K8W1"/>
<proteinExistence type="predicted"/>
<dbReference type="OrthoDB" id="597270at2"/>
<evidence type="ECO:0000313" key="5">
    <source>
        <dbReference type="Proteomes" id="UP000289857"/>
    </source>
</evidence>
<dbReference type="InterPro" id="IPR001173">
    <property type="entry name" value="Glyco_trans_2-like"/>
</dbReference>
<keyword evidence="2 4" id="KW-0808">Transferase</keyword>
<dbReference type="PANTHER" id="PTHR22916:SF51">
    <property type="entry name" value="GLYCOSYLTRANSFERASE EPSH-RELATED"/>
    <property type="match status" value="1"/>
</dbReference>
<dbReference type="Gene3D" id="3.90.550.10">
    <property type="entry name" value="Spore Coat Polysaccharide Biosynthesis Protein SpsA, Chain A"/>
    <property type="match status" value="1"/>
</dbReference>
<dbReference type="Proteomes" id="UP000289857">
    <property type="component" value="Unassembled WGS sequence"/>
</dbReference>